<proteinExistence type="predicted"/>
<protein>
    <recommendedName>
        <fullName evidence="2 5">peptidylprolyl isomerase</fullName>
        <ecNumber evidence="2 5">5.2.1.8</ecNumber>
    </recommendedName>
</protein>
<dbReference type="Proteomes" id="UP001500943">
    <property type="component" value="Unassembled WGS sequence"/>
</dbReference>
<dbReference type="SUPFAM" id="SSF54534">
    <property type="entry name" value="FKBP-like"/>
    <property type="match status" value="2"/>
</dbReference>
<dbReference type="InterPro" id="IPR001179">
    <property type="entry name" value="PPIase_FKBP_dom"/>
</dbReference>
<comment type="caution">
    <text evidence="8">The sequence shown here is derived from an EMBL/GenBank/DDBJ whole genome shotgun (WGS) entry which is preliminary data.</text>
</comment>
<dbReference type="EC" id="5.2.1.8" evidence="2 5"/>
<dbReference type="RefSeq" id="WP_343925539.1">
    <property type="nucleotide sequence ID" value="NZ_BAAAKW010000033.1"/>
</dbReference>
<dbReference type="PANTHER" id="PTHR10516">
    <property type="entry name" value="PEPTIDYL-PROLYL CIS-TRANS ISOMERASE"/>
    <property type="match status" value="1"/>
</dbReference>
<evidence type="ECO:0000256" key="6">
    <source>
        <dbReference type="SAM" id="SignalP"/>
    </source>
</evidence>
<feature type="signal peptide" evidence="6">
    <location>
        <begin position="1"/>
        <end position="18"/>
    </location>
</feature>
<keyword evidence="6" id="KW-0732">Signal</keyword>
<evidence type="ECO:0000256" key="2">
    <source>
        <dbReference type="ARBA" id="ARBA00013194"/>
    </source>
</evidence>
<evidence type="ECO:0000313" key="8">
    <source>
        <dbReference type="EMBL" id="GAA1220736.1"/>
    </source>
</evidence>
<name>A0ABP4GCA0_9MICO</name>
<dbReference type="InterPro" id="IPR046357">
    <property type="entry name" value="PPIase_dom_sf"/>
</dbReference>
<feature type="chain" id="PRO_5046766988" description="peptidylprolyl isomerase" evidence="6">
    <location>
        <begin position="19"/>
        <end position="327"/>
    </location>
</feature>
<evidence type="ECO:0000256" key="3">
    <source>
        <dbReference type="ARBA" id="ARBA00023110"/>
    </source>
</evidence>
<sequence length="327" mass="33420">MRKAIPFFLTLGVVASLAACVPGDSTTAEPSADCAPTASGSASEAVSASGDFGTKPTIEINFPTDVSETERSVAIKGDGDQVAVEGAVANVYFTLYSGATGEELSATSYDEAGIAPLPVDAEQFLVGIVKTIQCSTAGSRVVGVIPPDESFADESARLELGVEADDDIVFVADVISVDAPADPALPRADGDDQPADDGFPTVELDDDGRPTITIPSTDPPAELGVAVLKQGDGATVEENSDVTVHYVGMNWTTGEIFDESWARGTPSNFNTGQVVSGFKTALEGQKVGSQIIAVLPPSEGYGEAGAPDVGISGTDTLVFVVDILGIG</sequence>
<reference evidence="9" key="1">
    <citation type="journal article" date="2019" name="Int. J. Syst. Evol. Microbiol.">
        <title>The Global Catalogue of Microorganisms (GCM) 10K type strain sequencing project: providing services to taxonomists for standard genome sequencing and annotation.</title>
        <authorList>
            <consortium name="The Broad Institute Genomics Platform"/>
            <consortium name="The Broad Institute Genome Sequencing Center for Infectious Disease"/>
            <person name="Wu L."/>
            <person name="Ma J."/>
        </authorList>
    </citation>
    <scope>NUCLEOTIDE SEQUENCE [LARGE SCALE GENOMIC DNA]</scope>
    <source>
        <strain evidence="9">JCM 12762</strain>
    </source>
</reference>
<evidence type="ECO:0000256" key="5">
    <source>
        <dbReference type="PROSITE-ProRule" id="PRU00277"/>
    </source>
</evidence>
<keyword evidence="9" id="KW-1185">Reference proteome</keyword>
<keyword evidence="3 5" id="KW-0697">Rotamase</keyword>
<dbReference type="GO" id="GO:0016853">
    <property type="term" value="F:isomerase activity"/>
    <property type="evidence" value="ECO:0007669"/>
    <property type="project" value="UniProtKB-KW"/>
</dbReference>
<dbReference type="PROSITE" id="PS51257">
    <property type="entry name" value="PROKAR_LIPOPROTEIN"/>
    <property type="match status" value="1"/>
</dbReference>
<accession>A0ABP4GCA0</accession>
<keyword evidence="4 5" id="KW-0413">Isomerase</keyword>
<comment type="catalytic activity">
    <reaction evidence="1 5">
        <text>[protein]-peptidylproline (omega=180) = [protein]-peptidylproline (omega=0)</text>
        <dbReference type="Rhea" id="RHEA:16237"/>
        <dbReference type="Rhea" id="RHEA-COMP:10747"/>
        <dbReference type="Rhea" id="RHEA-COMP:10748"/>
        <dbReference type="ChEBI" id="CHEBI:83833"/>
        <dbReference type="ChEBI" id="CHEBI:83834"/>
        <dbReference type="EC" id="5.2.1.8"/>
    </reaction>
</comment>
<evidence type="ECO:0000256" key="4">
    <source>
        <dbReference type="ARBA" id="ARBA00023235"/>
    </source>
</evidence>
<evidence type="ECO:0000256" key="1">
    <source>
        <dbReference type="ARBA" id="ARBA00000971"/>
    </source>
</evidence>
<dbReference type="EMBL" id="BAAAKW010000033">
    <property type="protein sequence ID" value="GAA1220736.1"/>
    <property type="molecule type" value="Genomic_DNA"/>
</dbReference>
<organism evidence="8 9">
    <name type="scientific">Rhodoglobus aureus</name>
    <dbReference type="NCBI Taxonomy" id="191497"/>
    <lineage>
        <taxon>Bacteria</taxon>
        <taxon>Bacillati</taxon>
        <taxon>Actinomycetota</taxon>
        <taxon>Actinomycetes</taxon>
        <taxon>Micrococcales</taxon>
        <taxon>Microbacteriaceae</taxon>
        <taxon>Rhodoglobus</taxon>
    </lineage>
</organism>
<dbReference type="PANTHER" id="PTHR10516:SF443">
    <property type="entry name" value="FK506-BINDING PROTEIN 59-RELATED"/>
    <property type="match status" value="1"/>
</dbReference>
<dbReference type="Gene3D" id="3.10.50.40">
    <property type="match status" value="1"/>
</dbReference>
<gene>
    <name evidence="8" type="ORF">GCM10009655_20390</name>
</gene>
<feature type="domain" description="PPIase FKBP-type" evidence="7">
    <location>
        <begin position="239"/>
        <end position="327"/>
    </location>
</feature>
<evidence type="ECO:0000259" key="7">
    <source>
        <dbReference type="PROSITE" id="PS50059"/>
    </source>
</evidence>
<dbReference type="Pfam" id="PF00254">
    <property type="entry name" value="FKBP_C"/>
    <property type="match status" value="1"/>
</dbReference>
<dbReference type="PROSITE" id="PS50059">
    <property type="entry name" value="FKBP_PPIASE"/>
    <property type="match status" value="1"/>
</dbReference>
<dbReference type="InterPro" id="IPR050689">
    <property type="entry name" value="FKBP-type_PPIase"/>
</dbReference>
<evidence type="ECO:0000313" key="9">
    <source>
        <dbReference type="Proteomes" id="UP001500943"/>
    </source>
</evidence>